<dbReference type="OrthoDB" id="818536at2"/>
<reference evidence="2" key="1">
    <citation type="submission" date="2011-07" db="EMBL/GenBank/DDBJ databases">
        <title>The complete genome of Cyclobacterium marinum DSM 745.</title>
        <authorList>
            <person name="Lucas S."/>
            <person name="Han J."/>
            <person name="Lapidus A."/>
            <person name="Bruce D."/>
            <person name="Goodwin L."/>
            <person name="Pitluck S."/>
            <person name="Peters L."/>
            <person name="Kyrpides N."/>
            <person name="Mavromatis K."/>
            <person name="Ivanova N."/>
            <person name="Ovchinnikova G."/>
            <person name="Chertkov O."/>
            <person name="Detter J.C."/>
            <person name="Tapia R."/>
            <person name="Han C."/>
            <person name="Land M."/>
            <person name="Hauser L."/>
            <person name="Markowitz V."/>
            <person name="Cheng J.-F."/>
            <person name="Hugenholtz P."/>
            <person name="Woyke T."/>
            <person name="Wu D."/>
            <person name="Tindall B."/>
            <person name="Schuetze A."/>
            <person name="Brambilla E."/>
            <person name="Klenk H.-P."/>
            <person name="Eisen J.A."/>
        </authorList>
    </citation>
    <scope>NUCLEOTIDE SEQUENCE [LARGE SCALE GENOMIC DNA]</scope>
    <source>
        <strain evidence="2">ATCC 25205 / DSM 745 / LMG 13164 / NCIMB 1802</strain>
    </source>
</reference>
<dbReference type="eggNOG" id="COG3391">
    <property type="taxonomic scope" value="Bacteria"/>
</dbReference>
<sequence>MNFIRLITIFISFLTFSVGIICCGTKNEKHYQTKFPAINETLSNNYKALDINISNGYDSINPNEYIGQSFNFSDLINDYEYLPLKLKNDEVLGAIDKILFNDSLIVVLDKYFTKSINIFSRQSGMQLLSLASTGDGPSEFREIYDFDVDFEKQELFIHDGALRKIIKFDFSGQFISEKKVNFRMGNFKILPGERILNYTKHDPNDHLGSEAGFSELLITDANLRVEASAFPFTEEETLNDFYGRNYLDKKGDKVYIQPRFSEFIYEYIDSIQLLNPILKFKMEGRFLPEKETFKPFDEFEEKVSNEKLYFTNGQYFFTNNGWFGYRFAKLGYGIKEMMVFYNKNSKSFLGGDNFNMDINGLILFSFPINTYKDEGVGVIEPDVIKSITDENYIKMLQSNGKYGDKIKNLFREIGNDFDDQVLVFYKFK</sequence>
<evidence type="ECO:0000313" key="2">
    <source>
        <dbReference type="Proteomes" id="UP000001635"/>
    </source>
</evidence>
<dbReference type="STRING" id="880070.Cycma_2989"/>
<dbReference type="KEGG" id="cmr:Cycma_2989"/>
<keyword evidence="2" id="KW-1185">Reference proteome</keyword>
<dbReference type="RefSeq" id="WP_014021008.1">
    <property type="nucleotide sequence ID" value="NC_015914.1"/>
</dbReference>
<organism evidence="1 2">
    <name type="scientific">Cyclobacterium marinum (strain ATCC 25205 / DSM 745 / LMG 13164 / NCIMB 1802)</name>
    <name type="common">Flectobacillus marinus</name>
    <dbReference type="NCBI Taxonomy" id="880070"/>
    <lineage>
        <taxon>Bacteria</taxon>
        <taxon>Pseudomonadati</taxon>
        <taxon>Bacteroidota</taxon>
        <taxon>Cytophagia</taxon>
        <taxon>Cytophagales</taxon>
        <taxon>Cyclobacteriaceae</taxon>
        <taxon>Cyclobacterium</taxon>
    </lineage>
</organism>
<dbReference type="Proteomes" id="UP000001635">
    <property type="component" value="Chromosome"/>
</dbReference>
<evidence type="ECO:0008006" key="3">
    <source>
        <dbReference type="Google" id="ProtNLM"/>
    </source>
</evidence>
<dbReference type="AlphaFoldDB" id="G0J452"/>
<name>G0J452_CYCMS</name>
<dbReference type="EMBL" id="CP002955">
    <property type="protein sequence ID" value="AEL26718.1"/>
    <property type="molecule type" value="Genomic_DNA"/>
</dbReference>
<evidence type="ECO:0000313" key="1">
    <source>
        <dbReference type="EMBL" id="AEL26718.1"/>
    </source>
</evidence>
<dbReference type="HOGENOM" id="CLU_640500_0_0_10"/>
<gene>
    <name evidence="1" type="ordered locus">Cycma_2989</name>
</gene>
<accession>G0J452</accession>
<protein>
    <recommendedName>
        <fullName evidence="3">6-bladed beta-propeller protein</fullName>
    </recommendedName>
</protein>
<proteinExistence type="predicted"/>
<dbReference type="Pfam" id="PF17170">
    <property type="entry name" value="DUF5128"/>
    <property type="match status" value="1"/>
</dbReference>